<dbReference type="EMBL" id="CM042011">
    <property type="protein sequence ID" value="KAI3766594.1"/>
    <property type="molecule type" value="Genomic_DNA"/>
</dbReference>
<dbReference type="Proteomes" id="UP001055811">
    <property type="component" value="Linkage Group LG03"/>
</dbReference>
<organism evidence="1 2">
    <name type="scientific">Cichorium intybus</name>
    <name type="common">Chicory</name>
    <dbReference type="NCBI Taxonomy" id="13427"/>
    <lineage>
        <taxon>Eukaryota</taxon>
        <taxon>Viridiplantae</taxon>
        <taxon>Streptophyta</taxon>
        <taxon>Embryophyta</taxon>
        <taxon>Tracheophyta</taxon>
        <taxon>Spermatophyta</taxon>
        <taxon>Magnoliopsida</taxon>
        <taxon>eudicotyledons</taxon>
        <taxon>Gunneridae</taxon>
        <taxon>Pentapetalae</taxon>
        <taxon>asterids</taxon>
        <taxon>campanulids</taxon>
        <taxon>Asterales</taxon>
        <taxon>Asteraceae</taxon>
        <taxon>Cichorioideae</taxon>
        <taxon>Cichorieae</taxon>
        <taxon>Cichoriinae</taxon>
        <taxon>Cichorium</taxon>
    </lineage>
</organism>
<protein>
    <submittedName>
        <fullName evidence="1">Uncharacterized protein</fullName>
    </submittedName>
</protein>
<evidence type="ECO:0000313" key="2">
    <source>
        <dbReference type="Proteomes" id="UP001055811"/>
    </source>
</evidence>
<reference evidence="2" key="1">
    <citation type="journal article" date="2022" name="Mol. Ecol. Resour.">
        <title>The genomes of chicory, endive, great burdock and yacon provide insights into Asteraceae palaeo-polyploidization history and plant inulin production.</title>
        <authorList>
            <person name="Fan W."/>
            <person name="Wang S."/>
            <person name="Wang H."/>
            <person name="Wang A."/>
            <person name="Jiang F."/>
            <person name="Liu H."/>
            <person name="Zhao H."/>
            <person name="Xu D."/>
            <person name="Zhang Y."/>
        </authorList>
    </citation>
    <scope>NUCLEOTIDE SEQUENCE [LARGE SCALE GENOMIC DNA]</scope>
    <source>
        <strain evidence="2">cv. Punajuju</strain>
    </source>
</reference>
<accession>A0ACB9F669</accession>
<comment type="caution">
    <text evidence="1">The sequence shown here is derived from an EMBL/GenBank/DDBJ whole genome shotgun (WGS) entry which is preliminary data.</text>
</comment>
<keyword evidence="2" id="KW-1185">Reference proteome</keyword>
<proteinExistence type="predicted"/>
<sequence length="309" mass="35335">MVASVLIIFIQIYLSINFSILALSSLVTGLEPLKFFYATSQSTYICIQPLQTLAYVLYLLVLLMYFVLVFSMESSMVSKLLGLGQTYVGFAVGLHYYMTVFHREVQRRGERKPAWLMAARKAKRVKDEDVILLEEQGENVHVNIRHTKDFNCKILSGLTLVWECEASAHCIIEHHQGYLYLFTNADKNGQSVNYLYLLRSHLHSSSPRKWENVLIDDNDLVIEDVDFCDSHLVVIVKEGERFKLCSDALPLPRNKVLWIIMEGDELESLQQFSPEVVIENPSAKNVVPLLPHIVLFHGTEDFSIPPDAR</sequence>
<gene>
    <name evidence="1" type="ORF">L2E82_16658</name>
</gene>
<reference evidence="1 2" key="2">
    <citation type="journal article" date="2022" name="Mol. Ecol. Resour.">
        <title>The genomes of chicory, endive, great burdock and yacon provide insights into Asteraceae paleo-polyploidization history and plant inulin production.</title>
        <authorList>
            <person name="Fan W."/>
            <person name="Wang S."/>
            <person name="Wang H."/>
            <person name="Wang A."/>
            <person name="Jiang F."/>
            <person name="Liu H."/>
            <person name="Zhao H."/>
            <person name="Xu D."/>
            <person name="Zhang Y."/>
        </authorList>
    </citation>
    <scope>NUCLEOTIDE SEQUENCE [LARGE SCALE GENOMIC DNA]</scope>
    <source>
        <strain evidence="2">cv. Punajuju</strain>
        <tissue evidence="1">Leaves</tissue>
    </source>
</reference>
<evidence type="ECO:0000313" key="1">
    <source>
        <dbReference type="EMBL" id="KAI3766594.1"/>
    </source>
</evidence>
<name>A0ACB9F669_CICIN</name>